<evidence type="ECO:0000313" key="1">
    <source>
        <dbReference type="EMBL" id="NKY41684.1"/>
    </source>
</evidence>
<name>A0ABX1K551_9CELL</name>
<comment type="caution">
    <text evidence="1">The sequence shown here is derived from an EMBL/GenBank/DDBJ whole genome shotgun (WGS) entry which is preliminary data.</text>
</comment>
<protein>
    <submittedName>
        <fullName evidence="1">Uncharacterized protein</fullName>
    </submittedName>
</protein>
<proteinExistence type="predicted"/>
<evidence type="ECO:0000313" key="2">
    <source>
        <dbReference type="Proteomes" id="UP000777774"/>
    </source>
</evidence>
<accession>A0ABX1K551</accession>
<keyword evidence="2" id="KW-1185">Reference proteome</keyword>
<sequence>MRVDVAGAFPSALADLVSSADGESLTVLHRDPLDPTSRADVEAAASSHGLEPVLVGPTGTGAAFWLGVD</sequence>
<organism evidence="1 2">
    <name type="scientific">Cellulomonas septica</name>
    <dbReference type="NCBI Taxonomy" id="285080"/>
    <lineage>
        <taxon>Bacteria</taxon>
        <taxon>Bacillati</taxon>
        <taxon>Actinomycetota</taxon>
        <taxon>Actinomycetes</taxon>
        <taxon>Micrococcales</taxon>
        <taxon>Cellulomonadaceae</taxon>
        <taxon>Cellulomonas</taxon>
    </lineage>
</organism>
<dbReference type="Proteomes" id="UP000777774">
    <property type="component" value="Unassembled WGS sequence"/>
</dbReference>
<dbReference type="EMBL" id="JAAXOY010000861">
    <property type="protein sequence ID" value="NKY41684.1"/>
    <property type="molecule type" value="Genomic_DNA"/>
</dbReference>
<gene>
    <name evidence="1" type="ORF">HGA02_19845</name>
</gene>
<reference evidence="1 2" key="1">
    <citation type="submission" date="2020-04" db="EMBL/GenBank/DDBJ databases">
        <title>MicrobeNet Type strains.</title>
        <authorList>
            <person name="Nicholson A.C."/>
        </authorList>
    </citation>
    <scope>NUCLEOTIDE SEQUENCE [LARGE SCALE GENOMIC DNA]</scope>
    <source>
        <strain evidence="1 2">ATCC BAA-787</strain>
    </source>
</reference>